<dbReference type="Proteomes" id="UP000181998">
    <property type="component" value="Unassembled WGS sequence"/>
</dbReference>
<dbReference type="AlphaFoldDB" id="A0A1H9H5F2"/>
<proteinExistence type="predicted"/>
<evidence type="ECO:0000313" key="3">
    <source>
        <dbReference type="Proteomes" id="UP000181998"/>
    </source>
</evidence>
<reference evidence="2 3" key="1">
    <citation type="submission" date="2016-10" db="EMBL/GenBank/DDBJ databases">
        <authorList>
            <person name="de Groot N.N."/>
        </authorList>
    </citation>
    <scope>NUCLEOTIDE SEQUENCE [LARGE SCALE GENOMIC DNA]</scope>
    <source>
        <strain evidence="2 3">Nm9</strain>
    </source>
</reference>
<gene>
    <name evidence="1" type="ORF">C8R28_10812</name>
    <name evidence="2" type="ORF">SAMN05421510_10897</name>
</gene>
<dbReference type="Proteomes" id="UP000244110">
    <property type="component" value="Unassembled WGS sequence"/>
</dbReference>
<evidence type="ECO:0000313" key="2">
    <source>
        <dbReference type="EMBL" id="SEQ57556.1"/>
    </source>
</evidence>
<evidence type="ECO:0000313" key="4">
    <source>
        <dbReference type="Proteomes" id="UP000244110"/>
    </source>
</evidence>
<protein>
    <submittedName>
        <fullName evidence="2">Uncharacterized protein</fullName>
    </submittedName>
</protein>
<name>A0A1H9H5F2_9PROT</name>
<evidence type="ECO:0000313" key="1">
    <source>
        <dbReference type="EMBL" id="PTQ76950.1"/>
    </source>
</evidence>
<reference evidence="1 4" key="2">
    <citation type="submission" date="2018-04" db="EMBL/GenBank/DDBJ databases">
        <title>Active sludge and wastewater microbial communities from Klosterneuburg, Austria.</title>
        <authorList>
            <person name="Wagner M."/>
        </authorList>
    </citation>
    <scope>NUCLEOTIDE SEQUENCE [LARGE SCALE GENOMIC DNA]</scope>
    <source>
        <strain evidence="1 4">Nm4</strain>
    </source>
</reference>
<accession>A0A1H9H5F2</accession>
<dbReference type="EMBL" id="FOFX01000089">
    <property type="protein sequence ID" value="SEQ57556.1"/>
    <property type="molecule type" value="Genomic_DNA"/>
</dbReference>
<dbReference type="EMBL" id="QAOL01000081">
    <property type="protein sequence ID" value="PTQ76950.1"/>
    <property type="molecule type" value="Genomic_DNA"/>
</dbReference>
<organism evidence="2 3">
    <name type="scientific">Nitrosomonas ureae</name>
    <dbReference type="NCBI Taxonomy" id="44577"/>
    <lineage>
        <taxon>Bacteria</taxon>
        <taxon>Pseudomonadati</taxon>
        <taxon>Pseudomonadota</taxon>
        <taxon>Betaproteobacteria</taxon>
        <taxon>Nitrosomonadales</taxon>
        <taxon>Nitrosomonadaceae</taxon>
        <taxon>Nitrosomonas</taxon>
    </lineage>
</organism>
<sequence>MCIVNVSRIDSSLFPRATLNEAVEKAHSMQTPLSYFQRSHLYREIVVIYRARLYGEFFTFKSQLRNKNGSLSSHYRLNQFLN</sequence>